<dbReference type="InterPro" id="IPR036097">
    <property type="entry name" value="HisK_dim/P_sf"/>
</dbReference>
<dbReference type="RefSeq" id="WP_204067237.1">
    <property type="nucleotide sequence ID" value="NZ_BOOJ01000051.1"/>
</dbReference>
<dbReference type="SUPFAM" id="SSF47384">
    <property type="entry name" value="Homodimeric domain of signal transducing histidine kinase"/>
    <property type="match status" value="1"/>
</dbReference>
<keyword evidence="7 11" id="KW-0418">Kinase</keyword>
<name>A0A8J3WMY0_9ACTN</name>
<dbReference type="SMART" id="SM00387">
    <property type="entry name" value="HATPase_c"/>
    <property type="match status" value="1"/>
</dbReference>
<accession>A0A8J3WMY0</accession>
<dbReference type="InterPro" id="IPR004358">
    <property type="entry name" value="Sig_transdc_His_kin-like_C"/>
</dbReference>
<dbReference type="FunFam" id="1.10.287.130:FF:000001">
    <property type="entry name" value="Two-component sensor histidine kinase"/>
    <property type="match status" value="1"/>
</dbReference>
<dbReference type="FunFam" id="3.30.565.10:FF:000006">
    <property type="entry name" value="Sensor histidine kinase WalK"/>
    <property type="match status" value="1"/>
</dbReference>
<dbReference type="PROSITE" id="PS50109">
    <property type="entry name" value="HIS_KIN"/>
    <property type="match status" value="1"/>
</dbReference>
<dbReference type="PANTHER" id="PTHR43711">
    <property type="entry name" value="TWO-COMPONENT HISTIDINE KINASE"/>
    <property type="match status" value="1"/>
</dbReference>
<evidence type="ECO:0000313" key="12">
    <source>
        <dbReference type="Proteomes" id="UP000619788"/>
    </source>
</evidence>
<comment type="caution">
    <text evidence="11">The sequence shown here is derived from an EMBL/GenBank/DDBJ whole genome shotgun (WGS) entry which is preliminary data.</text>
</comment>
<evidence type="ECO:0000256" key="8">
    <source>
        <dbReference type="ARBA" id="ARBA00023012"/>
    </source>
</evidence>
<evidence type="ECO:0000256" key="7">
    <source>
        <dbReference type="ARBA" id="ARBA00022777"/>
    </source>
</evidence>
<dbReference type="EC" id="2.7.13.3" evidence="4"/>
<evidence type="ECO:0000256" key="6">
    <source>
        <dbReference type="ARBA" id="ARBA00022679"/>
    </source>
</evidence>
<dbReference type="CDD" id="cd00082">
    <property type="entry name" value="HisKA"/>
    <property type="match status" value="1"/>
</dbReference>
<organism evidence="11 12">
    <name type="scientific">Planobispora siamensis</name>
    <dbReference type="NCBI Taxonomy" id="936338"/>
    <lineage>
        <taxon>Bacteria</taxon>
        <taxon>Bacillati</taxon>
        <taxon>Actinomycetota</taxon>
        <taxon>Actinomycetes</taxon>
        <taxon>Streptosporangiales</taxon>
        <taxon>Streptosporangiaceae</taxon>
        <taxon>Planobispora</taxon>
    </lineage>
</organism>
<gene>
    <name evidence="11" type="ORF">Psi01_57650</name>
</gene>
<dbReference type="PRINTS" id="PR00344">
    <property type="entry name" value="BCTRLSENSOR"/>
</dbReference>
<dbReference type="Pfam" id="PF02518">
    <property type="entry name" value="HATPase_c"/>
    <property type="match status" value="1"/>
</dbReference>
<feature type="domain" description="Histidine kinase" evidence="10">
    <location>
        <begin position="170"/>
        <end position="385"/>
    </location>
</feature>
<dbReference type="Gene3D" id="3.30.450.40">
    <property type="match status" value="1"/>
</dbReference>
<dbReference type="EMBL" id="BOOJ01000051">
    <property type="protein sequence ID" value="GIH95135.1"/>
    <property type="molecule type" value="Genomic_DNA"/>
</dbReference>
<evidence type="ECO:0000256" key="2">
    <source>
        <dbReference type="ARBA" id="ARBA00001968"/>
    </source>
</evidence>
<keyword evidence="5" id="KW-0597">Phosphoprotein</keyword>
<evidence type="ECO:0000256" key="9">
    <source>
        <dbReference type="ARBA" id="ARBA00023136"/>
    </source>
</evidence>
<dbReference type="InterPro" id="IPR036890">
    <property type="entry name" value="HATPase_C_sf"/>
</dbReference>
<dbReference type="AlphaFoldDB" id="A0A8J3WMY0"/>
<evidence type="ECO:0000256" key="3">
    <source>
        <dbReference type="ARBA" id="ARBA00004236"/>
    </source>
</evidence>
<evidence type="ECO:0000259" key="10">
    <source>
        <dbReference type="PROSITE" id="PS50109"/>
    </source>
</evidence>
<dbReference type="Pfam" id="PF00512">
    <property type="entry name" value="HisKA"/>
    <property type="match status" value="1"/>
</dbReference>
<sequence>MALQALETLPAPDFSAIAQLAAAICQAPIALVNLLGNDGQYFKGRAGVAATKMDRQSLVCPYVIFGREVMEVPDMQADPRFRDDPWVTGPPYVRFYTGAPVVSSHDHALGTVCVMDQVPRRLSGAQRQALTTLAAGAAGLLEAHYYTQRSDEIIQRLRDVEELKNQFLRTVNHELRTPLTSIASYLQLIQDGGLDPMTEQRFLQVIERNSQRILELIDELLLVASLNARTAAHHPSPVDLTAITRRAVDRIAARARTCELRLNLHTDGPVTVSADARRLEHALTQVLDNALKFTPPGGSVDVTVTADPHPAVEVRDSGIGIGPDDLKHVVEDFYRAPDVEERAIAGTGVGLSITDKIVQMHGGTVHIDSAPGHGTTVRIALPGPSALLAR</sequence>
<dbReference type="GO" id="GO:0005509">
    <property type="term" value="F:calcium ion binding"/>
    <property type="evidence" value="ECO:0007669"/>
    <property type="project" value="UniProtKB-ARBA"/>
</dbReference>
<dbReference type="InterPro" id="IPR005467">
    <property type="entry name" value="His_kinase_dom"/>
</dbReference>
<evidence type="ECO:0000313" key="11">
    <source>
        <dbReference type="EMBL" id="GIH95135.1"/>
    </source>
</evidence>
<dbReference type="InterPro" id="IPR003661">
    <property type="entry name" value="HisK_dim/P_dom"/>
</dbReference>
<keyword evidence="6" id="KW-0808">Transferase</keyword>
<dbReference type="InterPro" id="IPR050736">
    <property type="entry name" value="Sensor_HK_Regulatory"/>
</dbReference>
<reference evidence="11 12" key="1">
    <citation type="submission" date="2021-01" db="EMBL/GenBank/DDBJ databases">
        <title>Whole genome shotgun sequence of Planobispora siamensis NBRC 107568.</title>
        <authorList>
            <person name="Komaki H."/>
            <person name="Tamura T."/>
        </authorList>
    </citation>
    <scope>NUCLEOTIDE SEQUENCE [LARGE SCALE GENOMIC DNA]</scope>
    <source>
        <strain evidence="11 12">NBRC 107568</strain>
    </source>
</reference>
<comment type="cofactor">
    <cofactor evidence="2">
        <name>a divalent metal cation</name>
        <dbReference type="ChEBI" id="CHEBI:60240"/>
    </cofactor>
</comment>
<comment type="subcellular location">
    <subcellularLocation>
        <location evidence="3">Cell membrane</location>
    </subcellularLocation>
</comment>
<evidence type="ECO:0000256" key="5">
    <source>
        <dbReference type="ARBA" id="ARBA00022553"/>
    </source>
</evidence>
<proteinExistence type="predicted"/>
<keyword evidence="8" id="KW-0902">Two-component regulatory system</keyword>
<comment type="catalytic activity">
    <reaction evidence="1">
        <text>ATP + protein L-histidine = ADP + protein N-phospho-L-histidine.</text>
        <dbReference type="EC" id="2.7.13.3"/>
    </reaction>
</comment>
<dbReference type="Gene3D" id="3.30.565.10">
    <property type="entry name" value="Histidine kinase-like ATPase, C-terminal domain"/>
    <property type="match status" value="1"/>
</dbReference>
<evidence type="ECO:0000256" key="4">
    <source>
        <dbReference type="ARBA" id="ARBA00012438"/>
    </source>
</evidence>
<keyword evidence="9" id="KW-0472">Membrane</keyword>
<dbReference type="GO" id="GO:0005886">
    <property type="term" value="C:plasma membrane"/>
    <property type="evidence" value="ECO:0007669"/>
    <property type="project" value="UniProtKB-SubCell"/>
</dbReference>
<dbReference type="PANTHER" id="PTHR43711:SF31">
    <property type="entry name" value="HISTIDINE KINASE"/>
    <property type="match status" value="1"/>
</dbReference>
<dbReference type="InterPro" id="IPR029016">
    <property type="entry name" value="GAF-like_dom_sf"/>
</dbReference>
<dbReference type="SUPFAM" id="SSF55874">
    <property type="entry name" value="ATPase domain of HSP90 chaperone/DNA topoisomerase II/histidine kinase"/>
    <property type="match status" value="1"/>
</dbReference>
<dbReference type="Proteomes" id="UP000619788">
    <property type="component" value="Unassembled WGS sequence"/>
</dbReference>
<keyword evidence="12" id="KW-1185">Reference proteome</keyword>
<evidence type="ECO:0000256" key="1">
    <source>
        <dbReference type="ARBA" id="ARBA00000085"/>
    </source>
</evidence>
<protein>
    <recommendedName>
        <fullName evidence="4">histidine kinase</fullName>
        <ecNumber evidence="4">2.7.13.3</ecNumber>
    </recommendedName>
</protein>
<dbReference type="SMART" id="SM00388">
    <property type="entry name" value="HisKA"/>
    <property type="match status" value="1"/>
</dbReference>
<dbReference type="InterPro" id="IPR003594">
    <property type="entry name" value="HATPase_dom"/>
</dbReference>
<dbReference type="Gene3D" id="1.10.287.130">
    <property type="match status" value="1"/>
</dbReference>
<dbReference type="SUPFAM" id="SSF55781">
    <property type="entry name" value="GAF domain-like"/>
    <property type="match status" value="1"/>
</dbReference>
<dbReference type="GO" id="GO:0000155">
    <property type="term" value="F:phosphorelay sensor kinase activity"/>
    <property type="evidence" value="ECO:0007669"/>
    <property type="project" value="InterPro"/>
</dbReference>